<proteinExistence type="predicted"/>
<evidence type="ECO:0000313" key="1">
    <source>
        <dbReference type="EMBL" id="OPC79558.1"/>
    </source>
</evidence>
<comment type="caution">
    <text evidence="1">The sequence shown here is derived from an EMBL/GenBank/DDBJ whole genome shotgun (WGS) entry which is preliminary data.</text>
</comment>
<dbReference type="AlphaFoldDB" id="A0A1T3NRY8"/>
<organism evidence="1 2">
    <name type="scientific">Embleya scabrispora</name>
    <dbReference type="NCBI Taxonomy" id="159449"/>
    <lineage>
        <taxon>Bacteria</taxon>
        <taxon>Bacillati</taxon>
        <taxon>Actinomycetota</taxon>
        <taxon>Actinomycetes</taxon>
        <taxon>Kitasatosporales</taxon>
        <taxon>Streptomycetaceae</taxon>
        <taxon>Embleya</taxon>
    </lineage>
</organism>
<gene>
    <name evidence="1" type="ORF">B4N89_00085</name>
</gene>
<name>A0A1T3NRY8_9ACTN</name>
<evidence type="ECO:0000313" key="2">
    <source>
        <dbReference type="Proteomes" id="UP000190037"/>
    </source>
</evidence>
<dbReference type="EMBL" id="MWQN01000001">
    <property type="protein sequence ID" value="OPC79558.1"/>
    <property type="molecule type" value="Genomic_DNA"/>
</dbReference>
<sequence>MFEVIAPLLTEADLHCVLARGEEITKAFLGTSLGPRQLARLSRDAVLHVFRSGVDHGARADVLGHLVACLPALRAHGVDMEADDVCRVLDDVVRIWP</sequence>
<accession>A0A1T3NRY8</accession>
<dbReference type="Proteomes" id="UP000190037">
    <property type="component" value="Unassembled WGS sequence"/>
</dbReference>
<reference evidence="1 2" key="1">
    <citation type="submission" date="2017-03" db="EMBL/GenBank/DDBJ databases">
        <title>Draft genome sequence of Streptomyces scabrisporus NF3, endophyte isolated from Amphipterygium adstringens.</title>
        <authorList>
            <person name="Vazquez M."/>
            <person name="Ceapa C.D."/>
            <person name="Rodriguez Luna D."/>
            <person name="Sanchez Esquivel S."/>
        </authorList>
    </citation>
    <scope>NUCLEOTIDE SEQUENCE [LARGE SCALE GENOMIC DNA]</scope>
    <source>
        <strain evidence="1 2">NF3</strain>
    </source>
</reference>
<protein>
    <submittedName>
        <fullName evidence="1">Uncharacterized protein</fullName>
    </submittedName>
</protein>
<keyword evidence="2" id="KW-1185">Reference proteome</keyword>